<dbReference type="Pfam" id="PF01161">
    <property type="entry name" value="PBP"/>
    <property type="match status" value="1"/>
</dbReference>
<evidence type="ECO:0000256" key="1">
    <source>
        <dbReference type="SAM" id="Phobius"/>
    </source>
</evidence>
<sequence>MHKLKDSGLIPDVCDHFPKETLAVRYLDSGKSAEVKFGNELRPSQVSRAPSTVTWTAKPGQLYAIIMVDPDAPSRVEPSYRSWLHWLVTNVPGSEVNRGDLVASYKGSAPPKGTGNHRYFLLVFEQQRGRIDVRETFEKRASEASLQFQYNISGKKDIWLDSMPILIITVLALFAQKFAFCWWISALLLFSRLCRAAYKHLLARLTEVCANSSGKDLDDLRVTWTRLHGACFDLLKAFESFAVGFILHNGVQFCLNTYLFLEDMKLSFLLWGVRLWYISNYGALALGQILSMLVVCHAVETISGAEQEVIQELREIPTHEMDMNSENESVIIQYFRQYIIRCLNDVFLQFQQLFYEVATFSKDFKGWGLFEIKKGMIVTMANSFLTYFLILLQFSKEEHAST</sequence>
<keyword evidence="3" id="KW-1185">Reference proteome</keyword>
<dbReference type="AlphaFoldDB" id="A0A7R9BE17"/>
<name>A0A7R9BE17_9CRUS</name>
<dbReference type="InterPro" id="IPR036610">
    <property type="entry name" value="PEBP-like_sf"/>
</dbReference>
<dbReference type="OrthoDB" id="2506647at2759"/>
<dbReference type="InterPro" id="IPR035810">
    <property type="entry name" value="PEBP_euk"/>
</dbReference>
<gene>
    <name evidence="2" type="ORF">NMOB1V02_LOCUS315</name>
</gene>
<dbReference type="InterPro" id="IPR008914">
    <property type="entry name" value="PEBP"/>
</dbReference>
<dbReference type="EMBL" id="OA882062">
    <property type="protein sequence ID" value="CAD7272374.1"/>
    <property type="molecule type" value="Genomic_DNA"/>
</dbReference>
<dbReference type="SUPFAM" id="SSF49777">
    <property type="entry name" value="PEBP-like"/>
    <property type="match status" value="1"/>
</dbReference>
<dbReference type="CDD" id="cd00866">
    <property type="entry name" value="PEBP_euk"/>
    <property type="match status" value="1"/>
</dbReference>
<dbReference type="Proteomes" id="UP000678499">
    <property type="component" value="Unassembled WGS sequence"/>
</dbReference>
<reference evidence="2" key="1">
    <citation type="submission" date="2020-11" db="EMBL/GenBank/DDBJ databases">
        <authorList>
            <person name="Tran Van P."/>
        </authorList>
    </citation>
    <scope>NUCLEOTIDE SEQUENCE</scope>
</reference>
<dbReference type="PANTHER" id="PTHR11362:SF82">
    <property type="entry name" value="PHOSPHATIDYLETHANOLAMINE-BINDING PROTEIN 4"/>
    <property type="match status" value="1"/>
</dbReference>
<feature type="transmembrane region" description="Helical" evidence="1">
    <location>
        <begin position="165"/>
        <end position="190"/>
    </location>
</feature>
<evidence type="ECO:0000313" key="2">
    <source>
        <dbReference type="EMBL" id="CAD7272374.1"/>
    </source>
</evidence>
<protein>
    <submittedName>
        <fullName evidence="2">Uncharacterized protein</fullName>
    </submittedName>
</protein>
<dbReference type="PANTHER" id="PTHR11362">
    <property type="entry name" value="PHOSPHATIDYLETHANOLAMINE-BINDING PROTEIN"/>
    <property type="match status" value="1"/>
</dbReference>
<keyword evidence="1" id="KW-0812">Transmembrane</keyword>
<dbReference type="EMBL" id="CAJPEX010000025">
    <property type="protein sequence ID" value="CAG0912526.1"/>
    <property type="molecule type" value="Genomic_DNA"/>
</dbReference>
<accession>A0A7R9BE17</accession>
<keyword evidence="1" id="KW-1133">Transmembrane helix</keyword>
<organism evidence="2">
    <name type="scientific">Notodromas monacha</name>
    <dbReference type="NCBI Taxonomy" id="399045"/>
    <lineage>
        <taxon>Eukaryota</taxon>
        <taxon>Metazoa</taxon>
        <taxon>Ecdysozoa</taxon>
        <taxon>Arthropoda</taxon>
        <taxon>Crustacea</taxon>
        <taxon>Oligostraca</taxon>
        <taxon>Ostracoda</taxon>
        <taxon>Podocopa</taxon>
        <taxon>Podocopida</taxon>
        <taxon>Cypridocopina</taxon>
        <taxon>Cypridoidea</taxon>
        <taxon>Cyprididae</taxon>
        <taxon>Notodromas</taxon>
    </lineage>
</organism>
<dbReference type="Gene3D" id="3.90.280.10">
    <property type="entry name" value="PEBP-like"/>
    <property type="match status" value="1"/>
</dbReference>
<evidence type="ECO:0000313" key="3">
    <source>
        <dbReference type="Proteomes" id="UP000678499"/>
    </source>
</evidence>
<keyword evidence="1" id="KW-0472">Membrane</keyword>
<proteinExistence type="predicted"/>